<organism evidence="4 5">
    <name type="scientific">Leifsonia shinshuensis</name>
    <dbReference type="NCBI Taxonomy" id="150026"/>
    <lineage>
        <taxon>Bacteria</taxon>
        <taxon>Bacillati</taxon>
        <taxon>Actinomycetota</taxon>
        <taxon>Actinomycetes</taxon>
        <taxon>Micrococcales</taxon>
        <taxon>Microbacteriaceae</taxon>
        <taxon>Leifsonia</taxon>
    </lineage>
</organism>
<feature type="region of interest" description="Disordered" evidence="2">
    <location>
        <begin position="260"/>
        <end position="306"/>
    </location>
</feature>
<dbReference type="InterPro" id="IPR050312">
    <property type="entry name" value="IolE/XylAMocC-like"/>
</dbReference>
<sequence>MMRIGMGTTCVYPLGVETAFRTAAELGYDGVEVMVTRDDRTQSAEPLRRLAERYGTRILSVHAPVLLLTHFVWGRDPGVKLERSAELAAELGADTVVVHPPFRWQSGYAEDFLGLVRSTAARTGVTVAVENMFPWKVAGRSMAGYVPHWNPVGMDCDAVTLDFSHAALSGVDGLDLANRLGDRLRHVHLCDGSGPLDDSRVFDEHLIPGRGSQPVAEVLRSLADAGWDGSIVAEVNTRKARDAAERTAMLRETLEFARRHTDDSGAHIAAEAAEDDPATSPGPAAARARSRTGRSPSRSGGRRRSR</sequence>
<evidence type="ECO:0000259" key="3">
    <source>
        <dbReference type="Pfam" id="PF01261"/>
    </source>
</evidence>
<evidence type="ECO:0000256" key="1">
    <source>
        <dbReference type="ARBA" id="ARBA00023277"/>
    </source>
</evidence>
<dbReference type="SUPFAM" id="SSF51658">
    <property type="entry name" value="Xylose isomerase-like"/>
    <property type="match status" value="1"/>
</dbReference>
<proteinExistence type="predicted"/>
<dbReference type="InterPro" id="IPR013022">
    <property type="entry name" value="Xyl_isomerase-like_TIM-brl"/>
</dbReference>
<feature type="domain" description="Xylose isomerase-like TIM barrel" evidence="3">
    <location>
        <begin position="20"/>
        <end position="259"/>
    </location>
</feature>
<keyword evidence="4" id="KW-0413">Isomerase</keyword>
<feature type="compositionally biased region" description="Low complexity" evidence="2">
    <location>
        <begin position="278"/>
        <end position="299"/>
    </location>
</feature>
<dbReference type="PANTHER" id="PTHR12110">
    <property type="entry name" value="HYDROXYPYRUVATE ISOMERASE"/>
    <property type="match status" value="1"/>
</dbReference>
<evidence type="ECO:0000313" key="5">
    <source>
        <dbReference type="Proteomes" id="UP000515511"/>
    </source>
</evidence>
<dbReference type="Pfam" id="PF01261">
    <property type="entry name" value="AP_endonuc_2"/>
    <property type="match status" value="1"/>
</dbReference>
<gene>
    <name evidence="4" type="ORF">F1C12_05200</name>
</gene>
<evidence type="ECO:0000256" key="2">
    <source>
        <dbReference type="SAM" id="MobiDB-lite"/>
    </source>
</evidence>
<accession>A0A7G6Y7W6</accession>
<reference evidence="5" key="1">
    <citation type="submission" date="2019-09" db="EMBL/GenBank/DDBJ databases">
        <title>Antimicrobial potential of Antarctic Bacteria.</title>
        <authorList>
            <person name="Benaud N."/>
            <person name="Edwards R.J."/>
            <person name="Ferrari B.C."/>
        </authorList>
    </citation>
    <scope>NUCLEOTIDE SEQUENCE [LARGE SCALE GENOMIC DNA]</scope>
    <source>
        <strain evidence="5">INR9</strain>
    </source>
</reference>
<dbReference type="KEGG" id="lse:F1C12_05200"/>
<dbReference type="PANTHER" id="PTHR12110:SF47">
    <property type="match status" value="1"/>
</dbReference>
<dbReference type="Proteomes" id="UP000515511">
    <property type="component" value="Chromosome"/>
</dbReference>
<keyword evidence="1" id="KW-0119">Carbohydrate metabolism</keyword>
<dbReference type="AlphaFoldDB" id="A0A7G6Y7W6"/>
<evidence type="ECO:0000313" key="4">
    <source>
        <dbReference type="EMBL" id="QNE34581.1"/>
    </source>
</evidence>
<dbReference type="GO" id="GO:0016853">
    <property type="term" value="F:isomerase activity"/>
    <property type="evidence" value="ECO:0007669"/>
    <property type="project" value="UniProtKB-KW"/>
</dbReference>
<dbReference type="InterPro" id="IPR036237">
    <property type="entry name" value="Xyl_isomerase-like_sf"/>
</dbReference>
<dbReference type="EMBL" id="CP043641">
    <property type="protein sequence ID" value="QNE34581.1"/>
    <property type="molecule type" value="Genomic_DNA"/>
</dbReference>
<protein>
    <submittedName>
        <fullName evidence="4">Sugar phosphate isomerase/epimerase</fullName>
    </submittedName>
</protein>
<dbReference type="Gene3D" id="3.20.20.150">
    <property type="entry name" value="Divalent-metal-dependent TIM barrel enzymes"/>
    <property type="match status" value="1"/>
</dbReference>
<name>A0A7G6Y7W6_9MICO</name>